<dbReference type="AlphaFoldDB" id="A0A427XPM1"/>
<dbReference type="InterPro" id="IPR011701">
    <property type="entry name" value="MFS"/>
</dbReference>
<dbReference type="PROSITE" id="PS50850">
    <property type="entry name" value="MFS"/>
    <property type="match status" value="1"/>
</dbReference>
<evidence type="ECO:0000313" key="9">
    <source>
        <dbReference type="Proteomes" id="UP000279259"/>
    </source>
</evidence>
<evidence type="ECO:0000256" key="3">
    <source>
        <dbReference type="ARBA" id="ARBA00022692"/>
    </source>
</evidence>
<dbReference type="OrthoDB" id="2962993at2759"/>
<reference evidence="8 9" key="1">
    <citation type="submission" date="2018-11" db="EMBL/GenBank/DDBJ databases">
        <title>Genome sequence of Saitozyma podzolica DSM 27192.</title>
        <authorList>
            <person name="Aliyu H."/>
            <person name="Gorte O."/>
            <person name="Ochsenreither K."/>
        </authorList>
    </citation>
    <scope>NUCLEOTIDE SEQUENCE [LARGE SCALE GENOMIC DNA]</scope>
    <source>
        <strain evidence="8 9">DSM 27192</strain>
    </source>
</reference>
<dbReference type="Pfam" id="PF07690">
    <property type="entry name" value="MFS_1"/>
    <property type="match status" value="1"/>
</dbReference>
<keyword evidence="3 6" id="KW-0812">Transmembrane</keyword>
<organism evidence="8 9">
    <name type="scientific">Saitozyma podzolica</name>
    <dbReference type="NCBI Taxonomy" id="1890683"/>
    <lineage>
        <taxon>Eukaryota</taxon>
        <taxon>Fungi</taxon>
        <taxon>Dikarya</taxon>
        <taxon>Basidiomycota</taxon>
        <taxon>Agaricomycotina</taxon>
        <taxon>Tremellomycetes</taxon>
        <taxon>Tremellales</taxon>
        <taxon>Trimorphomycetaceae</taxon>
        <taxon>Saitozyma</taxon>
    </lineage>
</organism>
<dbReference type="GO" id="GO:0022857">
    <property type="term" value="F:transmembrane transporter activity"/>
    <property type="evidence" value="ECO:0007669"/>
    <property type="project" value="InterPro"/>
</dbReference>
<evidence type="ECO:0000256" key="2">
    <source>
        <dbReference type="ARBA" id="ARBA00022448"/>
    </source>
</evidence>
<dbReference type="Gene3D" id="1.20.1250.20">
    <property type="entry name" value="MFS general substrate transporter like domains"/>
    <property type="match status" value="1"/>
</dbReference>
<dbReference type="GO" id="GO:0016020">
    <property type="term" value="C:membrane"/>
    <property type="evidence" value="ECO:0007669"/>
    <property type="project" value="UniProtKB-SubCell"/>
</dbReference>
<evidence type="ECO:0000259" key="7">
    <source>
        <dbReference type="PROSITE" id="PS50850"/>
    </source>
</evidence>
<evidence type="ECO:0000256" key="6">
    <source>
        <dbReference type="SAM" id="Phobius"/>
    </source>
</evidence>
<feature type="domain" description="Major facilitator superfamily (MFS) profile" evidence="7">
    <location>
        <begin position="58"/>
        <end position="403"/>
    </location>
</feature>
<feature type="transmembrane region" description="Helical" evidence="6">
    <location>
        <begin position="101"/>
        <end position="123"/>
    </location>
</feature>
<proteinExistence type="predicted"/>
<dbReference type="SUPFAM" id="SSF103473">
    <property type="entry name" value="MFS general substrate transporter"/>
    <property type="match status" value="1"/>
</dbReference>
<evidence type="ECO:0000313" key="8">
    <source>
        <dbReference type="EMBL" id="RSH80782.1"/>
    </source>
</evidence>
<keyword evidence="2" id="KW-0813">Transport</keyword>
<dbReference type="PANTHER" id="PTHR43791:SF51">
    <property type="entry name" value="MAJOR FACILITATOR SUPERFAMILY (MFS) PROFILE DOMAIN-CONTAINING PROTEIN"/>
    <property type="match status" value="1"/>
</dbReference>
<comment type="caution">
    <text evidence="8">The sequence shown here is derived from an EMBL/GenBank/DDBJ whole genome shotgun (WGS) entry which is preliminary data.</text>
</comment>
<dbReference type="InterPro" id="IPR020846">
    <property type="entry name" value="MFS_dom"/>
</dbReference>
<feature type="transmembrane region" description="Helical" evidence="6">
    <location>
        <begin position="58"/>
        <end position="81"/>
    </location>
</feature>
<dbReference type="PANTHER" id="PTHR43791">
    <property type="entry name" value="PERMEASE-RELATED"/>
    <property type="match status" value="1"/>
</dbReference>
<dbReference type="EMBL" id="RSCD01000033">
    <property type="protein sequence ID" value="RSH80782.1"/>
    <property type="molecule type" value="Genomic_DNA"/>
</dbReference>
<feature type="transmembrane region" description="Helical" evidence="6">
    <location>
        <begin position="135"/>
        <end position="162"/>
    </location>
</feature>
<dbReference type="STRING" id="1890683.A0A427XPM1"/>
<sequence>MATIEPTRSPSKDAKNVYGDSSVVPVDGIAVEGDTAELRSRFTYEDAERLKRKADVRLLVLLSLCYLCKNIDNNVISFVPTLNKGKPTNFYNMVNISTDNFSYASTVYTACFMLAEIPSNITIKWATPRLHFSRIILLWGITCACTAAVSNAGGLFACRALLGLFEGGLWPGILYQLTCWYRPDELAVRATFLITLAQFANIIVAVLTYGLSFIDGRGMAAWQWSFVICGLFAVLLSVAVFFLLPDWPDSPPSFRQFLTPEEGAFMVARLPPGASRSTDSNFDWAAIKKDCKGGLVWSFGLMQMFFGIGTVGMSFWLPTIVSGFGLTGTSVSASTLLLIPPAVLYIITSVGFGYYLDRQTAVPKPAFMLGAVVVMIGLFFGLIFCQSPIGLYVLIMASLLIYP</sequence>
<dbReference type="Proteomes" id="UP000279259">
    <property type="component" value="Unassembled WGS sequence"/>
</dbReference>
<comment type="subcellular location">
    <subcellularLocation>
        <location evidence="1">Membrane</location>
        <topology evidence="1">Multi-pass membrane protein</topology>
    </subcellularLocation>
</comment>
<feature type="transmembrane region" description="Helical" evidence="6">
    <location>
        <begin position="224"/>
        <end position="244"/>
    </location>
</feature>
<evidence type="ECO:0000256" key="4">
    <source>
        <dbReference type="ARBA" id="ARBA00022989"/>
    </source>
</evidence>
<keyword evidence="4 6" id="KW-1133">Transmembrane helix</keyword>
<feature type="transmembrane region" description="Helical" evidence="6">
    <location>
        <begin position="304"/>
        <end position="324"/>
    </location>
</feature>
<feature type="transmembrane region" description="Helical" evidence="6">
    <location>
        <begin position="190"/>
        <end position="212"/>
    </location>
</feature>
<protein>
    <recommendedName>
        <fullName evidence="7">Major facilitator superfamily (MFS) profile domain-containing protein</fullName>
    </recommendedName>
</protein>
<feature type="transmembrane region" description="Helical" evidence="6">
    <location>
        <begin position="336"/>
        <end position="356"/>
    </location>
</feature>
<keyword evidence="9" id="KW-1185">Reference proteome</keyword>
<evidence type="ECO:0000256" key="5">
    <source>
        <dbReference type="ARBA" id="ARBA00023136"/>
    </source>
</evidence>
<gene>
    <name evidence="8" type="ORF">EHS25_007118</name>
</gene>
<dbReference type="InterPro" id="IPR036259">
    <property type="entry name" value="MFS_trans_sf"/>
</dbReference>
<evidence type="ECO:0000256" key="1">
    <source>
        <dbReference type="ARBA" id="ARBA00004141"/>
    </source>
</evidence>
<keyword evidence="5 6" id="KW-0472">Membrane</keyword>
<accession>A0A427XPM1</accession>
<name>A0A427XPM1_9TREE</name>
<feature type="transmembrane region" description="Helical" evidence="6">
    <location>
        <begin position="368"/>
        <end position="401"/>
    </location>
</feature>